<reference evidence="3 4" key="1">
    <citation type="journal article" date="2013" name="Genome Announc.">
        <title>Draft Genome Sequence of Streptomyces gancidicus Strain BKS 13-15.</title>
        <authorList>
            <person name="Kumar S."/>
            <person name="Kaur N."/>
            <person name="Singh N.K."/>
            <person name="Raghava G.P."/>
            <person name="Mayilraj S."/>
        </authorList>
    </citation>
    <scope>NUCLEOTIDE SEQUENCE [LARGE SCALE GENOMIC DNA]</scope>
    <source>
        <strain evidence="3 4">BKS 13-15</strain>
    </source>
</reference>
<sequence>MFVCRLCGEPVPTRQGYEMTAAAAHAREAGHPPAGLTLPDRRRRPLPGMVDRTGARSRAASWVAAGVVTVLAVTLVVLVGQEDDEEPVRPSLCGRGFPVKHTC</sequence>
<dbReference type="Proteomes" id="UP000011732">
    <property type="component" value="Unassembled WGS sequence"/>
</dbReference>
<comment type="caution">
    <text evidence="3">The sequence shown here is derived from an EMBL/GenBank/DDBJ whole genome shotgun (WGS) entry which is preliminary data.</text>
</comment>
<keyword evidence="2" id="KW-0812">Transmembrane</keyword>
<gene>
    <name evidence="3" type="ORF">H114_32714</name>
</gene>
<dbReference type="EMBL" id="AOHP01000169">
    <property type="protein sequence ID" value="EMF20404.1"/>
    <property type="molecule type" value="Genomic_DNA"/>
</dbReference>
<feature type="transmembrane region" description="Helical" evidence="2">
    <location>
        <begin position="59"/>
        <end position="80"/>
    </location>
</feature>
<keyword evidence="4" id="KW-1185">Reference proteome</keyword>
<evidence type="ECO:0000256" key="2">
    <source>
        <dbReference type="SAM" id="Phobius"/>
    </source>
</evidence>
<accession>M3B9I6</accession>
<organism evidence="3 4">
    <name type="scientific">Streptomyces gancidicus BKS 13-15</name>
    <dbReference type="NCBI Taxonomy" id="1284664"/>
    <lineage>
        <taxon>Bacteria</taxon>
        <taxon>Bacillati</taxon>
        <taxon>Actinomycetota</taxon>
        <taxon>Actinomycetes</taxon>
        <taxon>Kitasatosporales</taxon>
        <taxon>Streptomycetaceae</taxon>
        <taxon>Streptomyces</taxon>
        <taxon>Streptomyces pseudogriseolus group</taxon>
    </lineage>
</organism>
<protein>
    <submittedName>
        <fullName evidence="3">Uncharacterized protein</fullName>
    </submittedName>
</protein>
<keyword evidence="2" id="KW-1133">Transmembrane helix</keyword>
<name>M3B9I6_STREZ</name>
<feature type="region of interest" description="Disordered" evidence="1">
    <location>
        <begin position="27"/>
        <end position="52"/>
    </location>
</feature>
<dbReference type="AlphaFoldDB" id="M3B9I6"/>
<keyword evidence="2" id="KW-0472">Membrane</keyword>
<evidence type="ECO:0000256" key="1">
    <source>
        <dbReference type="SAM" id="MobiDB-lite"/>
    </source>
</evidence>
<dbReference type="PATRIC" id="fig|1284664.3.peg.6550"/>
<proteinExistence type="predicted"/>
<evidence type="ECO:0000313" key="3">
    <source>
        <dbReference type="EMBL" id="EMF20404.1"/>
    </source>
</evidence>
<evidence type="ECO:0000313" key="4">
    <source>
        <dbReference type="Proteomes" id="UP000011732"/>
    </source>
</evidence>